<dbReference type="AlphaFoldDB" id="A0A0N8BNV6"/>
<name>A0A0N8BNV6_9CRUS</name>
<feature type="region of interest" description="Disordered" evidence="1">
    <location>
        <begin position="135"/>
        <end position="163"/>
    </location>
</feature>
<dbReference type="EMBL" id="GDIQ01099341">
    <property type="protein sequence ID" value="JAL52385.1"/>
    <property type="molecule type" value="Transcribed_RNA"/>
</dbReference>
<feature type="region of interest" description="Disordered" evidence="1">
    <location>
        <begin position="929"/>
        <end position="1006"/>
    </location>
</feature>
<feature type="region of interest" description="Disordered" evidence="1">
    <location>
        <begin position="580"/>
        <end position="599"/>
    </location>
</feature>
<organism evidence="3">
    <name type="scientific">Daphnia magna</name>
    <dbReference type="NCBI Taxonomy" id="35525"/>
    <lineage>
        <taxon>Eukaryota</taxon>
        <taxon>Metazoa</taxon>
        <taxon>Ecdysozoa</taxon>
        <taxon>Arthropoda</taxon>
        <taxon>Crustacea</taxon>
        <taxon>Branchiopoda</taxon>
        <taxon>Diplostraca</taxon>
        <taxon>Cladocera</taxon>
        <taxon>Anomopoda</taxon>
        <taxon>Daphniidae</taxon>
        <taxon>Daphnia</taxon>
    </lineage>
</organism>
<feature type="region of interest" description="Disordered" evidence="1">
    <location>
        <begin position="513"/>
        <end position="532"/>
    </location>
</feature>
<evidence type="ECO:0000256" key="1">
    <source>
        <dbReference type="SAM" id="MobiDB-lite"/>
    </source>
</evidence>
<proteinExistence type="predicted"/>
<feature type="compositionally biased region" description="Basic and acidic residues" evidence="1">
    <location>
        <begin position="244"/>
        <end position="263"/>
    </location>
</feature>
<dbReference type="OrthoDB" id="6368741at2759"/>
<feature type="compositionally biased region" description="Pro residues" evidence="1">
    <location>
        <begin position="519"/>
        <end position="528"/>
    </location>
</feature>
<feature type="compositionally biased region" description="Polar residues" evidence="1">
    <location>
        <begin position="135"/>
        <end position="152"/>
    </location>
</feature>
<feature type="region of interest" description="Disordered" evidence="1">
    <location>
        <begin position="427"/>
        <end position="448"/>
    </location>
</feature>
<feature type="region of interest" description="Disordered" evidence="1">
    <location>
        <begin position="642"/>
        <end position="673"/>
    </location>
</feature>
<accession>A0A0N8BNV6</accession>
<feature type="compositionally biased region" description="Low complexity" evidence="1">
    <location>
        <begin position="584"/>
        <end position="599"/>
    </location>
</feature>
<evidence type="ECO:0000313" key="3">
    <source>
        <dbReference type="EMBL" id="JAL52385.1"/>
    </source>
</evidence>
<sequence>MKFLNLLCYSLAVAMVAGGFVNDHDVKEYRLATKRYHRKIRSSKEGEEFPSNADQSPFVQQPVEPLILQPSPSVNDPIDSAAPNTSFLLELPYPSHFLVSLQMLNLSLPFLETGVAVPEDPPTPEFDLSKVIKNQQFQQRPTENQENVSPPSVAQEEGGGSRRRAINRIRHRMPVRRLPKRSADIASTIPTSTPIGKPVKFRNWNASNPASVHRRQEFANKLRSTTTPKPTFIKKFQSKLLDRRANVTKSDSGKSRPSIESKNVKHPTTLEQIGATTQKQDSFAANRPSGTSNRFVFQAPDYESPKTRIGGFRPIQPRPSLSPNRLGPSLGSFPSTIPREKFGRPGGFVPIIHADHEATTETVVIGYDFPPPSRLRFGTSTSTTSSPIQKSPRLSKYISQFHSASTLKAQKDTDSSHQKIFEEEVTQIQKPDIAASEENSKEVVPGSSTSNDLLVLATSTTVPATDFVPNPKYPSFELPSSDGSSTTSTLPPPLSIEELIKKFTGKDFVADPSSTIPTPTAPQHPSPIQPKSISSTVATIKSTLSVPELESFDDIETTLKQLLVVTSASAQILNNSQPSISVDAPTTSAPSSTTTSEASFTLPVLPTPNWNPITEKTIFVQPETTTVHTVITKEADKSSFLSGSEISKSSSLPPSIINSTSVQEPSNQPVSVQRGPLDVSSFDGSYGPAVGQHQGGFNFQSSSFPEQQFQSNNFGGYSGSFGGGGHQGGGGGGDFGGQQNPYLYSGGLFAGSGGQGQFTNFQNGFDGTLHYSPTGPPVGESNAITQGLSLLASFGGSGGGHQFGIQQAPSYQQPSGYQQAFNDFLHPSSLQASSQIQTTASFPSQGFSSYSQGYPSFNLVQQQPQSFAQPQPSYQVSQQPQSYPSQQQQQFYAPSQQQQYQLVSSNTGSGSGLYPVQVVQLQQQGVAYQPPGASAATPESLPSNQATINPSQFGTLLSGLSSVDSSDPSPGTASISSLTSSTSGGDGSRSSASDASSSPVGKEKSVDAAASELVEIRSKAVAHSIFADQETQASESVQLISIGPQIDRSDADSLKSGARRSLYNRGLRSGYYP</sequence>
<feature type="compositionally biased region" description="Polar residues" evidence="1">
    <location>
        <begin position="662"/>
        <end position="671"/>
    </location>
</feature>
<feature type="region of interest" description="Disordered" evidence="1">
    <location>
        <begin position="244"/>
        <end position="328"/>
    </location>
</feature>
<feature type="chain" id="PRO_5007419957" evidence="2">
    <location>
        <begin position="19"/>
        <end position="1073"/>
    </location>
</feature>
<feature type="compositionally biased region" description="Polar residues" evidence="1">
    <location>
        <begin position="940"/>
        <end position="953"/>
    </location>
</feature>
<feature type="region of interest" description="Disordered" evidence="1">
    <location>
        <begin position="863"/>
        <end position="891"/>
    </location>
</feature>
<feature type="compositionally biased region" description="Low complexity" evidence="1">
    <location>
        <begin position="954"/>
        <end position="998"/>
    </location>
</feature>
<feature type="compositionally biased region" description="Low complexity" evidence="1">
    <location>
        <begin position="478"/>
        <end position="489"/>
    </location>
</feature>
<feature type="region of interest" description="Disordered" evidence="1">
    <location>
        <begin position="466"/>
        <end position="491"/>
    </location>
</feature>
<keyword evidence="2" id="KW-0732">Signal</keyword>
<feature type="compositionally biased region" description="Polar residues" evidence="1">
    <location>
        <begin position="269"/>
        <end position="295"/>
    </location>
</feature>
<protein>
    <submittedName>
        <fullName evidence="3">Uncharacterized protein</fullName>
    </submittedName>
</protein>
<evidence type="ECO:0000256" key="2">
    <source>
        <dbReference type="SAM" id="SignalP"/>
    </source>
</evidence>
<feature type="compositionally biased region" description="Low complexity" evidence="1">
    <location>
        <begin position="642"/>
        <end position="661"/>
    </location>
</feature>
<reference evidence="3" key="1">
    <citation type="submission" date="2015-10" db="EMBL/GenBank/DDBJ databases">
        <title>EvidentialGene: Evidence-directed Construction of Complete mRNA Transcriptomes without Genomes.</title>
        <authorList>
            <person name="Gilbert D.G."/>
        </authorList>
    </citation>
    <scope>NUCLEOTIDE SEQUENCE</scope>
</reference>
<feature type="signal peptide" evidence="2">
    <location>
        <begin position="1"/>
        <end position="18"/>
    </location>
</feature>